<evidence type="ECO:0000259" key="6">
    <source>
        <dbReference type="Pfam" id="PF07980"/>
    </source>
</evidence>
<feature type="domain" description="RagB/SusD" evidence="6">
    <location>
        <begin position="315"/>
        <end position="576"/>
    </location>
</feature>
<dbReference type="Pfam" id="PF07980">
    <property type="entry name" value="SusD_RagB"/>
    <property type="match status" value="1"/>
</dbReference>
<evidence type="ECO:0000256" key="2">
    <source>
        <dbReference type="ARBA" id="ARBA00006275"/>
    </source>
</evidence>
<dbReference type="OrthoDB" id="5694214at2"/>
<comment type="similarity">
    <text evidence="2">Belongs to the SusD family.</text>
</comment>
<evidence type="ECO:0000259" key="7">
    <source>
        <dbReference type="Pfam" id="PF14322"/>
    </source>
</evidence>
<dbReference type="PROSITE" id="PS51257">
    <property type="entry name" value="PROKAR_LIPOPROTEIN"/>
    <property type="match status" value="1"/>
</dbReference>
<evidence type="ECO:0000256" key="1">
    <source>
        <dbReference type="ARBA" id="ARBA00004442"/>
    </source>
</evidence>
<evidence type="ECO:0000256" key="5">
    <source>
        <dbReference type="ARBA" id="ARBA00023237"/>
    </source>
</evidence>
<dbReference type="Gene3D" id="1.25.40.390">
    <property type="match status" value="1"/>
</dbReference>
<dbReference type="EMBL" id="CP032157">
    <property type="protein sequence ID" value="AXY73136.1"/>
    <property type="molecule type" value="Genomic_DNA"/>
</dbReference>
<organism evidence="8 9">
    <name type="scientific">Paraflavitalea soli</name>
    <dbReference type="NCBI Taxonomy" id="2315862"/>
    <lineage>
        <taxon>Bacteria</taxon>
        <taxon>Pseudomonadati</taxon>
        <taxon>Bacteroidota</taxon>
        <taxon>Chitinophagia</taxon>
        <taxon>Chitinophagales</taxon>
        <taxon>Chitinophagaceae</taxon>
        <taxon>Paraflavitalea</taxon>
    </lineage>
</organism>
<accession>A0A3B7MJB0</accession>
<comment type="subcellular location">
    <subcellularLocation>
        <location evidence="1">Cell outer membrane</location>
    </subcellularLocation>
</comment>
<dbReference type="InterPro" id="IPR033985">
    <property type="entry name" value="SusD-like_N"/>
</dbReference>
<dbReference type="KEGG" id="pseg:D3H65_03740"/>
<gene>
    <name evidence="8" type="ORF">D3H65_03740</name>
</gene>
<keyword evidence="3" id="KW-0732">Signal</keyword>
<evidence type="ECO:0000256" key="4">
    <source>
        <dbReference type="ARBA" id="ARBA00023136"/>
    </source>
</evidence>
<evidence type="ECO:0000256" key="3">
    <source>
        <dbReference type="ARBA" id="ARBA00022729"/>
    </source>
</evidence>
<evidence type="ECO:0000313" key="9">
    <source>
        <dbReference type="Proteomes" id="UP000263900"/>
    </source>
</evidence>
<proteinExistence type="inferred from homology"/>
<name>A0A3B7MJB0_9BACT</name>
<dbReference type="AlphaFoldDB" id="A0A3B7MJB0"/>
<reference evidence="8 9" key="1">
    <citation type="submission" date="2018-09" db="EMBL/GenBank/DDBJ databases">
        <title>Genome sequencing of strain 6GH32-13.</title>
        <authorList>
            <person name="Weon H.-Y."/>
            <person name="Heo J."/>
            <person name="Kwon S.-W."/>
        </authorList>
    </citation>
    <scope>NUCLEOTIDE SEQUENCE [LARGE SCALE GENOMIC DNA]</scope>
    <source>
        <strain evidence="8 9">5GH32-13</strain>
    </source>
</reference>
<dbReference type="InterPro" id="IPR012944">
    <property type="entry name" value="SusD_RagB_dom"/>
</dbReference>
<dbReference type="GO" id="GO:0009279">
    <property type="term" value="C:cell outer membrane"/>
    <property type="evidence" value="ECO:0007669"/>
    <property type="project" value="UniProtKB-SubCell"/>
</dbReference>
<dbReference type="Pfam" id="PF14322">
    <property type="entry name" value="SusD-like_3"/>
    <property type="match status" value="1"/>
</dbReference>
<keyword evidence="9" id="KW-1185">Reference proteome</keyword>
<protein>
    <submittedName>
        <fullName evidence="8">RagB/SusD family nutrient uptake outer membrane protein</fullName>
    </submittedName>
</protein>
<dbReference type="Proteomes" id="UP000263900">
    <property type="component" value="Chromosome"/>
</dbReference>
<feature type="domain" description="SusD-like N-terminal" evidence="7">
    <location>
        <begin position="104"/>
        <end position="220"/>
    </location>
</feature>
<sequence>MKLNHIKYIVLAAGLSFAGCKRVLDLQPTDKVTADAIFGDPAGVKIYMANLYYQLPIEDFAFFRAGFNQNGGDPNNGGFSPAMETDEAVHTEFGDFVGDGDFHWWDQGYKLIRDVNLLIDYIPTLKIRDDERAALKGESAFIKAFAYFALVKRYGGVPLMKKSQVYTGDAEALKVPRSTEKETWDYVMELCDEAIANLAATKGSRRASKYAAYALKSRAALHAASLAKFGNRITLTGPAVDQKLVGLDASAANGYYKLAIDASAAIISSNQLSLYKPNPTDPAQAAENYRELFQDPNVANDNEAILIKGYSLPGNNLGHNYDIWYQPAQVANGWPHPGRMNPTLDLADVYESYTAPGASAPIVTRTDGNVTDYNGFNSGTSYLQFDTPNDIFKNKDARLWATAILPSTNWKNISIIIQAGFVKPDGNAVIRTKDQITVSGTTYYSYGAPDVTMYSGFDTYGGNNTRTGFSFKKFMNQTKPIEAGWNRSTSDWVEFRYAEVLLNYAEAVIESGQGDAVLAAKVLNDIRHRAGHTTNIPLTADNVQRERRVELAFENKRLWDLIRRREFHTEFNNRFLHSLLPLQDLRALPAKKYIFVRVNVPNSGSKTFQPKSYYRYVPGIGSNGLVQNPQY</sequence>
<dbReference type="SUPFAM" id="SSF48452">
    <property type="entry name" value="TPR-like"/>
    <property type="match status" value="1"/>
</dbReference>
<dbReference type="InterPro" id="IPR011990">
    <property type="entry name" value="TPR-like_helical_dom_sf"/>
</dbReference>
<dbReference type="RefSeq" id="WP_119048974.1">
    <property type="nucleotide sequence ID" value="NZ_CP032157.1"/>
</dbReference>
<keyword evidence="4" id="KW-0472">Membrane</keyword>
<evidence type="ECO:0000313" key="8">
    <source>
        <dbReference type="EMBL" id="AXY73136.1"/>
    </source>
</evidence>
<keyword evidence="5" id="KW-0998">Cell outer membrane</keyword>